<organism evidence="1 2">
    <name type="scientific">Fusarium redolens</name>
    <dbReference type="NCBI Taxonomy" id="48865"/>
    <lineage>
        <taxon>Eukaryota</taxon>
        <taxon>Fungi</taxon>
        <taxon>Dikarya</taxon>
        <taxon>Ascomycota</taxon>
        <taxon>Pezizomycotina</taxon>
        <taxon>Sordariomycetes</taxon>
        <taxon>Hypocreomycetidae</taxon>
        <taxon>Hypocreales</taxon>
        <taxon>Nectriaceae</taxon>
        <taxon>Fusarium</taxon>
        <taxon>Fusarium redolens species complex</taxon>
    </lineage>
</organism>
<proteinExistence type="predicted"/>
<dbReference type="AlphaFoldDB" id="A0A9P9GDS6"/>
<evidence type="ECO:0000313" key="1">
    <source>
        <dbReference type="EMBL" id="KAH7236720.1"/>
    </source>
</evidence>
<reference evidence="1" key="1">
    <citation type="journal article" date="2021" name="Nat. Commun.">
        <title>Genetic determinants of endophytism in the Arabidopsis root mycobiome.</title>
        <authorList>
            <person name="Mesny F."/>
            <person name="Miyauchi S."/>
            <person name="Thiergart T."/>
            <person name="Pickel B."/>
            <person name="Atanasova L."/>
            <person name="Karlsson M."/>
            <person name="Huettel B."/>
            <person name="Barry K.W."/>
            <person name="Haridas S."/>
            <person name="Chen C."/>
            <person name="Bauer D."/>
            <person name="Andreopoulos W."/>
            <person name="Pangilinan J."/>
            <person name="LaButti K."/>
            <person name="Riley R."/>
            <person name="Lipzen A."/>
            <person name="Clum A."/>
            <person name="Drula E."/>
            <person name="Henrissat B."/>
            <person name="Kohler A."/>
            <person name="Grigoriev I.V."/>
            <person name="Martin F.M."/>
            <person name="Hacquard S."/>
        </authorList>
    </citation>
    <scope>NUCLEOTIDE SEQUENCE</scope>
    <source>
        <strain evidence="1">MPI-CAGE-AT-0023</strain>
    </source>
</reference>
<evidence type="ECO:0000313" key="2">
    <source>
        <dbReference type="Proteomes" id="UP000720189"/>
    </source>
</evidence>
<name>A0A9P9GDS6_FUSRE</name>
<sequence>MRLVTKGVMTHQQGTGILCPPLDDTHRRSLDNIIIKMSPLTSRAEQLLAHPYPPVLELLELQQDLLAIDDEITYWAYDRPSSWSPELVGEVWTDPAISEEAKFYCVGPVEKYFDMYVATAWNSWRSIHVIYLDHLIHVSNALGQGELTPLYKERIDDLAVGVKASIPFHLSHDVENYIQQANSGTPLFQSDRLVGGLLLLHPLYALARCTIVDGATRKYMSDTLRWIGDEMGIRHATILADGLQPDTHGPSAMQSSKISFLDALDGHFLITASMMLEPRPVTSAA</sequence>
<protein>
    <submittedName>
        <fullName evidence="1">Uncharacterized protein</fullName>
    </submittedName>
</protein>
<keyword evidence="2" id="KW-1185">Reference proteome</keyword>
<dbReference type="Proteomes" id="UP000720189">
    <property type="component" value="Unassembled WGS sequence"/>
</dbReference>
<accession>A0A9P9GDS6</accession>
<dbReference type="PANTHER" id="PTHR38791:SF5">
    <property type="entry name" value="TRANSCRIPTION FACTOR DBAG-RELATED"/>
    <property type="match status" value="1"/>
</dbReference>
<comment type="caution">
    <text evidence="1">The sequence shown here is derived from an EMBL/GenBank/DDBJ whole genome shotgun (WGS) entry which is preliminary data.</text>
</comment>
<dbReference type="GeneID" id="70214786"/>
<dbReference type="OrthoDB" id="3525185at2759"/>
<dbReference type="InterPro" id="IPR053175">
    <property type="entry name" value="DHMBA_Reg_Transcription_Factor"/>
</dbReference>
<gene>
    <name evidence="1" type="ORF">BKA55DRAFT_130381</name>
</gene>
<dbReference type="RefSeq" id="XP_046044850.1">
    <property type="nucleotide sequence ID" value="XM_046184832.1"/>
</dbReference>
<dbReference type="PANTHER" id="PTHR38791">
    <property type="entry name" value="ZN(II)2CYS6 TRANSCRIPTION FACTOR (EUROFUNG)-RELATED-RELATED"/>
    <property type="match status" value="1"/>
</dbReference>
<dbReference type="EMBL" id="JAGMUX010000016">
    <property type="protein sequence ID" value="KAH7236720.1"/>
    <property type="molecule type" value="Genomic_DNA"/>
</dbReference>